<evidence type="ECO:0000313" key="1">
    <source>
        <dbReference type="EMBL" id="PUU83601.1"/>
    </source>
</evidence>
<gene>
    <name evidence="1" type="ORF">B9Z19DRAFT_1072141</name>
</gene>
<dbReference type="Proteomes" id="UP000244722">
    <property type="component" value="Unassembled WGS sequence"/>
</dbReference>
<reference evidence="1 2" key="1">
    <citation type="submission" date="2017-04" db="EMBL/GenBank/DDBJ databases">
        <title>Draft genome sequence of Tuber borchii Vittad., a whitish edible truffle.</title>
        <authorList>
            <consortium name="DOE Joint Genome Institute"/>
            <person name="Murat C."/>
            <person name="Kuo A."/>
            <person name="Barry K.W."/>
            <person name="Clum A."/>
            <person name="Dockter R.B."/>
            <person name="Fauchery L."/>
            <person name="Iotti M."/>
            <person name="Kohler A."/>
            <person name="Labutti K."/>
            <person name="Lindquist E.A."/>
            <person name="Lipzen A."/>
            <person name="Ohm R.A."/>
            <person name="Wang M."/>
            <person name="Grigoriev I.V."/>
            <person name="Zambonelli A."/>
            <person name="Martin F.M."/>
        </authorList>
    </citation>
    <scope>NUCLEOTIDE SEQUENCE [LARGE SCALE GENOMIC DNA]</scope>
    <source>
        <strain evidence="1 2">Tbo3840</strain>
    </source>
</reference>
<evidence type="ECO:0000313" key="2">
    <source>
        <dbReference type="Proteomes" id="UP000244722"/>
    </source>
</evidence>
<comment type="caution">
    <text evidence="1">The sequence shown here is derived from an EMBL/GenBank/DDBJ whole genome shotgun (WGS) entry which is preliminary data.</text>
</comment>
<proteinExistence type="predicted"/>
<dbReference type="EMBL" id="NESQ01000009">
    <property type="protein sequence ID" value="PUU83601.1"/>
    <property type="molecule type" value="Genomic_DNA"/>
</dbReference>
<sequence length="162" mass="17863">PFTTAFDAIPSVHHQKDIPIRAFSMALQSLLKGESICRVFLNVWKALTLKPDSGGVKHAIMKPFYNGVLHHPICPPQKGHLYTSIFHGTTELSEGGVLMAGPDSWGVRHVIVEPFYDGVLHHPGCPPSKERLHRRSFHRAIILRRGIIMPGFSTGGDGAVLM</sequence>
<dbReference type="AlphaFoldDB" id="A0A2T7A778"/>
<feature type="non-terminal residue" evidence="1">
    <location>
        <position position="1"/>
    </location>
</feature>
<organism evidence="1 2">
    <name type="scientific">Tuber borchii</name>
    <name type="common">White truffle</name>
    <dbReference type="NCBI Taxonomy" id="42251"/>
    <lineage>
        <taxon>Eukaryota</taxon>
        <taxon>Fungi</taxon>
        <taxon>Dikarya</taxon>
        <taxon>Ascomycota</taxon>
        <taxon>Pezizomycotina</taxon>
        <taxon>Pezizomycetes</taxon>
        <taxon>Pezizales</taxon>
        <taxon>Tuberaceae</taxon>
        <taxon>Tuber</taxon>
    </lineage>
</organism>
<accession>A0A2T7A778</accession>
<keyword evidence="2" id="KW-1185">Reference proteome</keyword>
<protein>
    <submittedName>
        <fullName evidence="1">Uncharacterized protein</fullName>
    </submittedName>
</protein>
<name>A0A2T7A778_TUBBO</name>